<feature type="region of interest" description="Disordered" evidence="1">
    <location>
        <begin position="1"/>
        <end position="30"/>
    </location>
</feature>
<reference evidence="2 3" key="2">
    <citation type="journal article" date="2017" name="Sci. Rep.">
        <title>Ant-infecting Ophiocordyceps genomes reveal a high diversity of potential behavioral manipulation genes and a possible major role for enterotoxins.</title>
        <authorList>
            <person name="de Bekker C."/>
            <person name="Ohm R.A."/>
            <person name="Evans H.C."/>
            <person name="Brachmann A."/>
            <person name="Hughes D.P."/>
        </authorList>
    </citation>
    <scope>NUCLEOTIDE SEQUENCE [LARGE SCALE GENOMIC DNA]</scope>
    <source>
        <strain evidence="2 3">SC16a</strain>
    </source>
</reference>
<evidence type="ECO:0000256" key="1">
    <source>
        <dbReference type="SAM" id="MobiDB-lite"/>
    </source>
</evidence>
<name>A0A2A9NXG3_OPHUN</name>
<dbReference type="EMBL" id="LAZP02001413">
    <property type="protein sequence ID" value="PFH54975.1"/>
    <property type="molecule type" value="Genomic_DNA"/>
</dbReference>
<proteinExistence type="predicted"/>
<dbReference type="Proteomes" id="UP000037136">
    <property type="component" value="Unassembled WGS sequence"/>
</dbReference>
<dbReference type="AlphaFoldDB" id="A0A2A9NXG3"/>
<keyword evidence="3" id="KW-1185">Reference proteome</keyword>
<organism evidence="2 3">
    <name type="scientific">Ophiocordyceps unilateralis</name>
    <name type="common">Zombie-ant fungus</name>
    <name type="synonym">Torrubia unilateralis</name>
    <dbReference type="NCBI Taxonomy" id="268505"/>
    <lineage>
        <taxon>Eukaryota</taxon>
        <taxon>Fungi</taxon>
        <taxon>Dikarya</taxon>
        <taxon>Ascomycota</taxon>
        <taxon>Pezizomycotina</taxon>
        <taxon>Sordariomycetes</taxon>
        <taxon>Hypocreomycetidae</taxon>
        <taxon>Hypocreales</taxon>
        <taxon>Ophiocordycipitaceae</taxon>
        <taxon>Ophiocordyceps</taxon>
    </lineage>
</organism>
<evidence type="ECO:0000313" key="3">
    <source>
        <dbReference type="Proteomes" id="UP000037136"/>
    </source>
</evidence>
<evidence type="ECO:0000313" key="2">
    <source>
        <dbReference type="EMBL" id="PFH54975.1"/>
    </source>
</evidence>
<accession>A0A2A9NXG3</accession>
<feature type="compositionally biased region" description="Polar residues" evidence="1">
    <location>
        <begin position="18"/>
        <end position="30"/>
    </location>
</feature>
<comment type="caution">
    <text evidence="2">The sequence shown here is derived from an EMBL/GenBank/DDBJ whole genome shotgun (WGS) entry which is preliminary data.</text>
</comment>
<sequence length="165" mass="17493">MKLLLRPRIPAGDLQKPSPITSTIHSTPIPSPTISGALPRSGIAADGGPFVGKGFPPPPSLCPPPSFSSSLPTRRHQAPTAFVVPEAHQTLVLMRSIVSICRIHAPTVSGTWILLASVGLPATEVDATSGCARRHATPFHCNVHYNYMSHHHNHNARHNCSGTSG</sequence>
<gene>
    <name evidence="2" type="ORF">XA68_11280</name>
</gene>
<protein>
    <submittedName>
        <fullName evidence="2">Uncharacterized protein</fullName>
    </submittedName>
</protein>
<reference evidence="2 3" key="1">
    <citation type="journal article" date="2015" name="BMC Genomics">
        <title>Gene expression during zombie ant biting behavior reflects the complexity underlying fungal parasitic behavioral manipulation.</title>
        <authorList>
            <person name="de Bekker C."/>
            <person name="Ohm R.A."/>
            <person name="Loreto R.G."/>
            <person name="Sebastian A."/>
            <person name="Albert I."/>
            <person name="Merrow M."/>
            <person name="Brachmann A."/>
            <person name="Hughes D.P."/>
        </authorList>
    </citation>
    <scope>NUCLEOTIDE SEQUENCE [LARGE SCALE GENOMIC DNA]</scope>
    <source>
        <strain evidence="2 3">SC16a</strain>
    </source>
</reference>